<keyword evidence="5" id="KW-0547">Nucleotide-binding</keyword>
<evidence type="ECO:0000259" key="8">
    <source>
        <dbReference type="PROSITE" id="PS50893"/>
    </source>
</evidence>
<feature type="domain" description="ABC transporter" evidence="8">
    <location>
        <begin position="6"/>
        <end position="249"/>
    </location>
</feature>
<dbReference type="GO" id="GO:0015833">
    <property type="term" value="P:peptide transport"/>
    <property type="evidence" value="ECO:0007669"/>
    <property type="project" value="InterPro"/>
</dbReference>
<dbReference type="Pfam" id="PF08352">
    <property type="entry name" value="oligo_HPY"/>
    <property type="match status" value="1"/>
</dbReference>
<dbReference type="PROSITE" id="PS50893">
    <property type="entry name" value="ABC_TRANSPORTER_2"/>
    <property type="match status" value="1"/>
</dbReference>
<dbReference type="InterPro" id="IPR013563">
    <property type="entry name" value="Oligopep_ABC_C"/>
</dbReference>
<keyword evidence="4" id="KW-1003">Cell membrane</keyword>
<dbReference type="FunFam" id="3.40.50.300:FF:000016">
    <property type="entry name" value="Oligopeptide ABC transporter ATP-binding component"/>
    <property type="match status" value="1"/>
</dbReference>
<dbReference type="RefSeq" id="WP_126814118.1">
    <property type="nucleotide sequence ID" value="NZ_NGKC01000010.1"/>
</dbReference>
<dbReference type="SMART" id="SM00382">
    <property type="entry name" value="AAA"/>
    <property type="match status" value="1"/>
</dbReference>
<reference evidence="9 10" key="1">
    <citation type="submission" date="2017-05" db="EMBL/GenBank/DDBJ databases">
        <title>Vagococcus spp. assemblies.</title>
        <authorList>
            <person name="Gulvik C.A."/>
        </authorList>
    </citation>
    <scope>NUCLEOTIDE SEQUENCE [LARGE SCALE GENOMIC DNA]</scope>
    <source>
        <strain evidence="9 10">LMG 24798</strain>
    </source>
</reference>
<dbReference type="AlphaFoldDB" id="A0A430ASF8"/>
<evidence type="ECO:0000256" key="3">
    <source>
        <dbReference type="ARBA" id="ARBA00022448"/>
    </source>
</evidence>
<accession>A0A430ASF8</accession>
<dbReference type="SUPFAM" id="SSF52540">
    <property type="entry name" value="P-loop containing nucleoside triphosphate hydrolases"/>
    <property type="match status" value="1"/>
</dbReference>
<gene>
    <name evidence="9" type="ORF">CBF27_09765</name>
</gene>
<evidence type="ECO:0000256" key="4">
    <source>
        <dbReference type="ARBA" id="ARBA00022475"/>
    </source>
</evidence>
<comment type="subcellular location">
    <subcellularLocation>
        <location evidence="1">Cell membrane</location>
        <topology evidence="1">Peripheral membrane protein</topology>
    </subcellularLocation>
</comment>
<dbReference type="EMBL" id="NGKC01000010">
    <property type="protein sequence ID" value="RSU10970.1"/>
    <property type="molecule type" value="Genomic_DNA"/>
</dbReference>
<evidence type="ECO:0000313" key="9">
    <source>
        <dbReference type="EMBL" id="RSU10970.1"/>
    </source>
</evidence>
<dbReference type="Pfam" id="PF00005">
    <property type="entry name" value="ABC_tran"/>
    <property type="match status" value="1"/>
</dbReference>
<dbReference type="PANTHER" id="PTHR43297:SF2">
    <property type="entry name" value="DIPEPTIDE TRANSPORT ATP-BINDING PROTEIN DPPD"/>
    <property type="match status" value="1"/>
</dbReference>
<dbReference type="GO" id="GO:0005524">
    <property type="term" value="F:ATP binding"/>
    <property type="evidence" value="ECO:0007669"/>
    <property type="project" value="UniProtKB-KW"/>
</dbReference>
<dbReference type="InterPro" id="IPR050388">
    <property type="entry name" value="ABC_Ni/Peptide_Import"/>
</dbReference>
<dbReference type="Proteomes" id="UP000286773">
    <property type="component" value="Unassembled WGS sequence"/>
</dbReference>
<sequence length="295" mass="32948">MTENMLDITNLTIWVAKKDAPKKMLIHDIQMTVPKGEIVGIVGESGSGKSITMKSLMHILPENVETANAGFLFNNRPVGPQERIPAAMIFQDPMTALNPLRTIGYHLVEVIRRSEKMSKKEAEQLAAAELAKVGITMPEKRLRQYPHELSGGMRQRVMIAMALLAKPELLIADEPTTALDVTIQAQILSLIRRLQREEQLTVILVTHDFGVVAGMCQSIKVMYQGRIVEEGTTEEIFYDPRHDYTKNLLKAIPTGEKGKRLYSLGSSSSDSTESDAVYTFQQVSPTHRYLVKQEG</sequence>
<comment type="caution">
    <text evidence="9">The sequence shown here is derived from an EMBL/GenBank/DDBJ whole genome shotgun (WGS) entry which is preliminary data.</text>
</comment>
<dbReference type="InterPro" id="IPR017871">
    <property type="entry name" value="ABC_transporter-like_CS"/>
</dbReference>
<keyword evidence="7" id="KW-0472">Membrane</keyword>
<dbReference type="PANTHER" id="PTHR43297">
    <property type="entry name" value="OLIGOPEPTIDE TRANSPORT ATP-BINDING PROTEIN APPD"/>
    <property type="match status" value="1"/>
</dbReference>
<dbReference type="InterPro" id="IPR027417">
    <property type="entry name" value="P-loop_NTPase"/>
</dbReference>
<dbReference type="Gene3D" id="3.40.50.300">
    <property type="entry name" value="P-loop containing nucleotide triphosphate hydrolases"/>
    <property type="match status" value="1"/>
</dbReference>
<organism evidence="9 10">
    <name type="scientific">Vagococcus acidifermentans</name>
    <dbReference type="NCBI Taxonomy" id="564710"/>
    <lineage>
        <taxon>Bacteria</taxon>
        <taxon>Bacillati</taxon>
        <taxon>Bacillota</taxon>
        <taxon>Bacilli</taxon>
        <taxon>Lactobacillales</taxon>
        <taxon>Enterococcaceae</taxon>
        <taxon>Vagococcus</taxon>
    </lineage>
</organism>
<dbReference type="InterPro" id="IPR003439">
    <property type="entry name" value="ABC_transporter-like_ATP-bd"/>
</dbReference>
<evidence type="ECO:0000256" key="1">
    <source>
        <dbReference type="ARBA" id="ARBA00004202"/>
    </source>
</evidence>
<dbReference type="GO" id="GO:0016887">
    <property type="term" value="F:ATP hydrolysis activity"/>
    <property type="evidence" value="ECO:0007669"/>
    <property type="project" value="InterPro"/>
</dbReference>
<keyword evidence="10" id="KW-1185">Reference proteome</keyword>
<evidence type="ECO:0000256" key="5">
    <source>
        <dbReference type="ARBA" id="ARBA00022741"/>
    </source>
</evidence>
<dbReference type="InterPro" id="IPR003593">
    <property type="entry name" value="AAA+_ATPase"/>
</dbReference>
<protein>
    <submittedName>
        <fullName evidence="9">ABC transporter ATP-binding protein</fullName>
    </submittedName>
</protein>
<dbReference type="CDD" id="cd03257">
    <property type="entry name" value="ABC_NikE_OppD_transporters"/>
    <property type="match status" value="1"/>
</dbReference>
<evidence type="ECO:0000313" key="10">
    <source>
        <dbReference type="Proteomes" id="UP000286773"/>
    </source>
</evidence>
<dbReference type="PROSITE" id="PS00211">
    <property type="entry name" value="ABC_TRANSPORTER_1"/>
    <property type="match status" value="1"/>
</dbReference>
<evidence type="ECO:0000256" key="6">
    <source>
        <dbReference type="ARBA" id="ARBA00022840"/>
    </source>
</evidence>
<proteinExistence type="inferred from homology"/>
<evidence type="ECO:0000256" key="7">
    <source>
        <dbReference type="ARBA" id="ARBA00023136"/>
    </source>
</evidence>
<evidence type="ECO:0000256" key="2">
    <source>
        <dbReference type="ARBA" id="ARBA00005417"/>
    </source>
</evidence>
<name>A0A430ASF8_9ENTE</name>
<keyword evidence="3" id="KW-0813">Transport</keyword>
<dbReference type="OrthoDB" id="9802264at2"/>
<keyword evidence="6 9" id="KW-0067">ATP-binding</keyword>
<dbReference type="GO" id="GO:0005886">
    <property type="term" value="C:plasma membrane"/>
    <property type="evidence" value="ECO:0007669"/>
    <property type="project" value="UniProtKB-SubCell"/>
</dbReference>
<comment type="similarity">
    <text evidence="2">Belongs to the ABC transporter superfamily.</text>
</comment>